<dbReference type="Proteomes" id="UP000193926">
    <property type="component" value="Unassembled WGS sequence"/>
</dbReference>
<dbReference type="STRING" id="1123756.MGEO_14590"/>
<sequence>MSLDAFLNDPLSYAERYVIAFNEQTELFKGKTSIELDDKGKVKTDATGRMLTRVEKVGLTPNIAVGNHTTLSARRHQLYFGITPRGNVRDFNMSKTQTADTGDTRCYYLPYKQNAAVSMKLGSDCDYFFTSSLSGCSVQVFGNHDHPTVTHANAGDQFVDLFGREIERLEAAGYDADTAGQMANRSVNARVDTIIAAMLPNPGSRRPRLLKKSDYLKVAESRTQKRRAKALYLRDQTDAGEDGYRLTDYALDLARGRPTLGAAVFGLRNHNGAAGWTIYYQASVGVLPEFSKKKGLIFKKTVTRVGQRDEAVVGGVRKLFP</sequence>
<gene>
    <name evidence="1" type="ORF">MGEO_14590</name>
</gene>
<accession>A0A1X4NIN1</accession>
<evidence type="ECO:0000313" key="2">
    <source>
        <dbReference type="Proteomes" id="UP000193926"/>
    </source>
</evidence>
<keyword evidence="2" id="KW-1185">Reference proteome</keyword>
<organism evidence="1 2">
    <name type="scientific">Marivita geojedonensis</name>
    <dbReference type="NCBI Taxonomy" id="1123756"/>
    <lineage>
        <taxon>Bacteria</taxon>
        <taxon>Pseudomonadati</taxon>
        <taxon>Pseudomonadota</taxon>
        <taxon>Alphaproteobacteria</taxon>
        <taxon>Rhodobacterales</taxon>
        <taxon>Roseobacteraceae</taxon>
        <taxon>Marivita</taxon>
    </lineage>
</organism>
<reference evidence="1 2" key="1">
    <citation type="submission" date="2014-03" db="EMBL/GenBank/DDBJ databases">
        <title>The draft genome sequence of Marivita geojedonensis KCTC 23882.</title>
        <authorList>
            <person name="Lai Q."/>
            <person name="Shao Z."/>
        </authorList>
    </citation>
    <scope>NUCLEOTIDE SEQUENCE [LARGE SCALE GENOMIC DNA]</scope>
    <source>
        <strain evidence="1 2">DPG-138</strain>
    </source>
</reference>
<evidence type="ECO:0000313" key="1">
    <source>
        <dbReference type="EMBL" id="OSQ48597.1"/>
    </source>
</evidence>
<dbReference type="EMBL" id="JFKC01000016">
    <property type="protein sequence ID" value="OSQ48597.1"/>
    <property type="molecule type" value="Genomic_DNA"/>
</dbReference>
<dbReference type="RefSeq" id="WP_085639328.1">
    <property type="nucleotide sequence ID" value="NZ_JFKC01000016.1"/>
</dbReference>
<protein>
    <submittedName>
        <fullName evidence="1">Uncharacterized protein</fullName>
    </submittedName>
</protein>
<name>A0A1X4NIN1_9RHOB</name>
<proteinExistence type="predicted"/>
<comment type="caution">
    <text evidence="1">The sequence shown here is derived from an EMBL/GenBank/DDBJ whole genome shotgun (WGS) entry which is preliminary data.</text>
</comment>
<dbReference type="AlphaFoldDB" id="A0A1X4NIN1"/>